<gene>
    <name evidence="1" type="ORF">OPV22_016577</name>
</gene>
<protein>
    <submittedName>
        <fullName evidence="1">Uncharacterized protein</fullName>
    </submittedName>
</protein>
<sequence length="82" mass="9486">MQGYLLLGLFRDIQGMDGAFSIDEDSLPRSKLAVSKENCCWDVMKANWTIVPPMPERKRHHCVFMQHGRCIQLPKKPRTKLS</sequence>
<evidence type="ECO:0000313" key="2">
    <source>
        <dbReference type="Proteomes" id="UP001222027"/>
    </source>
</evidence>
<accession>A0AAV8QYZ3</accession>
<reference evidence="1 2" key="1">
    <citation type="submission" date="2022-12" db="EMBL/GenBank/DDBJ databases">
        <title>Chromosome-scale assembly of the Ensete ventricosum genome.</title>
        <authorList>
            <person name="Dussert Y."/>
            <person name="Stocks J."/>
            <person name="Wendawek A."/>
            <person name="Woldeyes F."/>
            <person name="Nichols R.A."/>
            <person name="Borrell J.S."/>
        </authorList>
    </citation>
    <scope>NUCLEOTIDE SEQUENCE [LARGE SCALE GENOMIC DNA]</scope>
    <source>
        <strain evidence="2">cv. Maze</strain>
        <tissue evidence="1">Seeds</tissue>
    </source>
</reference>
<dbReference type="Proteomes" id="UP001222027">
    <property type="component" value="Unassembled WGS sequence"/>
</dbReference>
<keyword evidence="2" id="KW-1185">Reference proteome</keyword>
<dbReference type="AlphaFoldDB" id="A0AAV8QYZ3"/>
<proteinExistence type="predicted"/>
<comment type="caution">
    <text evidence="1">The sequence shown here is derived from an EMBL/GenBank/DDBJ whole genome shotgun (WGS) entry which is preliminary data.</text>
</comment>
<name>A0AAV8QYZ3_ENSVE</name>
<organism evidence="1 2">
    <name type="scientific">Ensete ventricosum</name>
    <name type="common">Abyssinian banana</name>
    <name type="synonym">Musa ensete</name>
    <dbReference type="NCBI Taxonomy" id="4639"/>
    <lineage>
        <taxon>Eukaryota</taxon>
        <taxon>Viridiplantae</taxon>
        <taxon>Streptophyta</taxon>
        <taxon>Embryophyta</taxon>
        <taxon>Tracheophyta</taxon>
        <taxon>Spermatophyta</taxon>
        <taxon>Magnoliopsida</taxon>
        <taxon>Liliopsida</taxon>
        <taxon>Zingiberales</taxon>
        <taxon>Musaceae</taxon>
        <taxon>Ensete</taxon>
    </lineage>
</organism>
<dbReference type="EMBL" id="JAQQAF010000005">
    <property type="protein sequence ID" value="KAJ8484092.1"/>
    <property type="molecule type" value="Genomic_DNA"/>
</dbReference>
<evidence type="ECO:0000313" key="1">
    <source>
        <dbReference type="EMBL" id="KAJ8484092.1"/>
    </source>
</evidence>